<protein>
    <recommendedName>
        <fullName evidence="3">phospholipase A2</fullName>
        <ecNumber evidence="3">3.1.1.4</ecNumber>
    </recommendedName>
    <alternativeName>
        <fullName evidence="7">Phosphatidylcholine 2-acylhydrolase</fullName>
    </alternativeName>
</protein>
<dbReference type="PANTHER" id="PTHR12253">
    <property type="entry name" value="RH14732P"/>
    <property type="match status" value="1"/>
</dbReference>
<comment type="subcellular location">
    <subcellularLocation>
        <location evidence="2">Secreted</location>
    </subcellularLocation>
</comment>
<accession>A0A6P3X5E1</accession>
<evidence type="ECO:0000256" key="7">
    <source>
        <dbReference type="ARBA" id="ARBA00029903"/>
    </source>
</evidence>
<dbReference type="AlphaFoldDB" id="A0A6P3X5E1"/>
<keyword evidence="10" id="KW-1185">Reference proteome</keyword>
<gene>
    <name evidence="11" type="primary">LOC106743851</name>
</gene>
<evidence type="ECO:0000256" key="1">
    <source>
        <dbReference type="ARBA" id="ARBA00001913"/>
    </source>
</evidence>
<name>A0A6P3X5E1_DINQU</name>
<keyword evidence="8" id="KW-0732">Signal</keyword>
<dbReference type="GO" id="GO:0004623">
    <property type="term" value="F:phospholipase A2 activity"/>
    <property type="evidence" value="ECO:0007669"/>
    <property type="project" value="UniProtKB-EC"/>
</dbReference>
<evidence type="ECO:0000256" key="6">
    <source>
        <dbReference type="ARBA" id="ARBA00023098"/>
    </source>
</evidence>
<evidence type="ECO:0000256" key="3">
    <source>
        <dbReference type="ARBA" id="ARBA00013278"/>
    </source>
</evidence>
<dbReference type="PROSITE" id="PS00118">
    <property type="entry name" value="PA2_HIS"/>
    <property type="match status" value="1"/>
</dbReference>
<reference evidence="11" key="1">
    <citation type="submission" date="2025-08" db="UniProtKB">
        <authorList>
            <consortium name="RefSeq"/>
        </authorList>
    </citation>
    <scope>IDENTIFICATION</scope>
</reference>
<evidence type="ECO:0000256" key="4">
    <source>
        <dbReference type="ARBA" id="ARBA00022525"/>
    </source>
</evidence>
<sequence length="270" mass="30818">MYLHFCLFAFLVPGVVVGYAVSDKHEAASTFVSIPTNLERLKNILNDIDTKVKGDLNAKKEALNKIWDGELRSMLENSFGDHKEYLENIKESILRNSENILAHPGWKKIFEEKPEEPTQFNYLNVPSSNYGDVLNEIKEPVRLIFPGTKWCGDGDIAEHDEDLGRLKQLDMCCRAHDKCKISMVSGAKLGNLWNEGKFTKSACMCDFEFYDCLKATNSIISWQIGKTYFNILGPQCFYCVEPANGCNKDKDSLQCLQSCYTYGWLKNKKY</sequence>
<evidence type="ECO:0000256" key="2">
    <source>
        <dbReference type="ARBA" id="ARBA00004613"/>
    </source>
</evidence>
<organism evidence="10 11">
    <name type="scientific">Dinoponera quadriceps</name>
    <name type="common">South American ant</name>
    <dbReference type="NCBI Taxonomy" id="609295"/>
    <lineage>
        <taxon>Eukaryota</taxon>
        <taxon>Metazoa</taxon>
        <taxon>Ecdysozoa</taxon>
        <taxon>Arthropoda</taxon>
        <taxon>Hexapoda</taxon>
        <taxon>Insecta</taxon>
        <taxon>Pterygota</taxon>
        <taxon>Neoptera</taxon>
        <taxon>Endopterygota</taxon>
        <taxon>Hymenoptera</taxon>
        <taxon>Apocrita</taxon>
        <taxon>Aculeata</taxon>
        <taxon>Formicoidea</taxon>
        <taxon>Formicidae</taxon>
        <taxon>Ponerinae</taxon>
        <taxon>Ponerini</taxon>
        <taxon>Dinoponera</taxon>
    </lineage>
</organism>
<feature type="domain" description="Phospholipase A2-like central" evidence="9">
    <location>
        <begin position="144"/>
        <end position="238"/>
    </location>
</feature>
<keyword evidence="5" id="KW-0442">Lipid degradation</keyword>
<dbReference type="GO" id="GO:0005576">
    <property type="term" value="C:extracellular region"/>
    <property type="evidence" value="ECO:0007669"/>
    <property type="project" value="UniProtKB-SubCell"/>
</dbReference>
<dbReference type="GO" id="GO:0016042">
    <property type="term" value="P:lipid catabolic process"/>
    <property type="evidence" value="ECO:0007669"/>
    <property type="project" value="UniProtKB-KW"/>
</dbReference>
<keyword evidence="4" id="KW-0964">Secreted</keyword>
<evidence type="ECO:0000259" key="9">
    <source>
        <dbReference type="Pfam" id="PF05826"/>
    </source>
</evidence>
<comment type="cofactor">
    <cofactor evidence="1">
        <name>Ca(2+)</name>
        <dbReference type="ChEBI" id="CHEBI:29108"/>
    </cofactor>
</comment>
<evidence type="ECO:0000256" key="5">
    <source>
        <dbReference type="ARBA" id="ARBA00022963"/>
    </source>
</evidence>
<keyword evidence="6" id="KW-0443">Lipid metabolism</keyword>
<dbReference type="Gene3D" id="1.20.90.10">
    <property type="entry name" value="Phospholipase A2 domain"/>
    <property type="match status" value="1"/>
</dbReference>
<feature type="chain" id="PRO_5027664718" description="phospholipase A2" evidence="8">
    <location>
        <begin position="19"/>
        <end position="270"/>
    </location>
</feature>
<feature type="signal peptide" evidence="8">
    <location>
        <begin position="1"/>
        <end position="18"/>
    </location>
</feature>
<evidence type="ECO:0000313" key="10">
    <source>
        <dbReference type="Proteomes" id="UP000515204"/>
    </source>
</evidence>
<dbReference type="KEGG" id="dqu:106743851"/>
<dbReference type="InterPro" id="IPR016090">
    <property type="entry name" value="PLA2-like_dom"/>
</dbReference>
<dbReference type="OrthoDB" id="8187220at2759"/>
<proteinExistence type="predicted"/>
<dbReference type="SUPFAM" id="SSF48619">
    <property type="entry name" value="Phospholipase A2, PLA2"/>
    <property type="match status" value="1"/>
</dbReference>
<dbReference type="Proteomes" id="UP000515204">
    <property type="component" value="Unplaced"/>
</dbReference>
<dbReference type="Pfam" id="PF05826">
    <property type="entry name" value="Phospholip_A2_2"/>
    <property type="match status" value="1"/>
</dbReference>
<dbReference type="EC" id="3.1.1.4" evidence="3"/>
<dbReference type="InterPro" id="IPR036444">
    <property type="entry name" value="PLipase_A2_dom_sf"/>
</dbReference>
<dbReference type="GO" id="GO:0050482">
    <property type="term" value="P:arachidonate secretion"/>
    <property type="evidence" value="ECO:0007669"/>
    <property type="project" value="InterPro"/>
</dbReference>
<dbReference type="GeneID" id="106743851"/>
<dbReference type="GO" id="GO:0006644">
    <property type="term" value="P:phospholipid metabolic process"/>
    <property type="evidence" value="ECO:0007669"/>
    <property type="project" value="InterPro"/>
</dbReference>
<evidence type="ECO:0000313" key="11">
    <source>
        <dbReference type="RefSeq" id="XP_014473561.1"/>
    </source>
</evidence>
<dbReference type="InterPro" id="IPR033113">
    <property type="entry name" value="PLA2_histidine"/>
</dbReference>
<evidence type="ECO:0000256" key="8">
    <source>
        <dbReference type="SAM" id="SignalP"/>
    </source>
</evidence>
<dbReference type="RefSeq" id="XP_014473561.1">
    <property type="nucleotide sequence ID" value="XM_014618075.1"/>
</dbReference>